<dbReference type="Gene3D" id="1.25.40.10">
    <property type="entry name" value="Tetratricopeptide repeat domain"/>
    <property type="match status" value="1"/>
</dbReference>
<name>A0A373FL16_COMTE</name>
<dbReference type="AlphaFoldDB" id="A0A373FL16"/>
<keyword evidence="2" id="KW-1185">Reference proteome</keyword>
<dbReference type="SUPFAM" id="SSF48452">
    <property type="entry name" value="TPR-like"/>
    <property type="match status" value="1"/>
</dbReference>
<proteinExistence type="predicted"/>
<evidence type="ECO:0000313" key="1">
    <source>
        <dbReference type="EMBL" id="RGE44833.1"/>
    </source>
</evidence>
<gene>
    <name evidence="1" type="ORF">DZC30_12140</name>
</gene>
<organism evidence="1 2">
    <name type="scientific">Comamonas testosteroni</name>
    <name type="common">Pseudomonas testosteroni</name>
    <dbReference type="NCBI Taxonomy" id="285"/>
    <lineage>
        <taxon>Bacteria</taxon>
        <taxon>Pseudomonadati</taxon>
        <taxon>Pseudomonadota</taxon>
        <taxon>Betaproteobacteria</taxon>
        <taxon>Burkholderiales</taxon>
        <taxon>Comamonadaceae</taxon>
        <taxon>Comamonas</taxon>
    </lineage>
</organism>
<dbReference type="InterPro" id="IPR011990">
    <property type="entry name" value="TPR-like_helical_dom_sf"/>
</dbReference>
<dbReference type="Gene3D" id="1.20.58.320">
    <property type="entry name" value="TPR-like"/>
    <property type="match status" value="1"/>
</dbReference>
<evidence type="ECO:0000313" key="2">
    <source>
        <dbReference type="Proteomes" id="UP000261948"/>
    </source>
</evidence>
<dbReference type="Pfam" id="PF06041">
    <property type="entry name" value="DUF924"/>
    <property type="match status" value="1"/>
</dbReference>
<accession>A0A373FL16</accession>
<reference evidence="1 2" key="1">
    <citation type="submission" date="2018-08" db="EMBL/GenBank/DDBJ databases">
        <title>Comamonas testosteroni strain SWCO2.</title>
        <authorList>
            <person name="Jiang N."/>
            <person name="Zhang X.Z."/>
        </authorList>
    </citation>
    <scope>NUCLEOTIDE SEQUENCE [LARGE SCALE GENOMIC DNA]</scope>
    <source>
        <strain evidence="1 2">SWCO2</strain>
    </source>
</reference>
<protein>
    <submittedName>
        <fullName evidence="1">DUF924 domain-containing protein</fullName>
    </submittedName>
</protein>
<dbReference type="OrthoDB" id="7593450at2"/>
<dbReference type="Proteomes" id="UP000261948">
    <property type="component" value="Unassembled WGS sequence"/>
</dbReference>
<comment type="caution">
    <text evidence="1">The sequence shown here is derived from an EMBL/GenBank/DDBJ whole genome shotgun (WGS) entry which is preliminary data.</text>
</comment>
<sequence>MTENAHPLQHQALNAVVDDATLPDQVLTQWFGSARPSNSEALHFKQQWFTKSPAFDEQLRERFGVAVQAALGGSLGHWVEQGPWGRLALVLLLDQFTRNIFRNQPQSFAGDPLALALTLEAQDSGADLDLPEVARVFLYLPLEHAEDRAMQQRSVEAFESLVQMAPNAEIRDYLAGSLDYAHRHQEVIARFGRFPHRNAILGRPSTEEENEYLSQPGAGF</sequence>
<dbReference type="EMBL" id="QURR01000013">
    <property type="protein sequence ID" value="RGE44833.1"/>
    <property type="molecule type" value="Genomic_DNA"/>
</dbReference>
<dbReference type="InterPro" id="IPR010323">
    <property type="entry name" value="DUF924"/>
</dbReference>